<dbReference type="GeneTree" id="ENSGT00940000157904"/>
<evidence type="ECO:0000256" key="6">
    <source>
        <dbReference type="SAM" id="Coils"/>
    </source>
</evidence>
<feature type="domain" description="Protein kinase" evidence="7">
    <location>
        <begin position="12"/>
        <end position="114"/>
    </location>
</feature>
<keyword evidence="4" id="KW-0808">Transferase</keyword>
<reference evidence="8 9" key="1">
    <citation type="journal article" date="2010" name="Nature">
        <title>The sequence and de novo assembly of the giant panda genome.</title>
        <authorList>
            <person name="Li R."/>
            <person name="Fan W."/>
            <person name="Tian G."/>
            <person name="Zhu H."/>
            <person name="He L."/>
            <person name="Cai J."/>
            <person name="Huang Q."/>
            <person name="Cai Q."/>
            <person name="Li B."/>
            <person name="Bai Y."/>
            <person name="Zhang Z."/>
            <person name="Zhang Y."/>
            <person name="Wang W."/>
            <person name="Li J."/>
            <person name="Wei F."/>
            <person name="Li H."/>
            <person name="Jian M."/>
            <person name="Li J."/>
            <person name="Zhang Z."/>
            <person name="Nielsen R."/>
            <person name="Li D."/>
            <person name="Gu W."/>
            <person name="Yang Z."/>
            <person name="Xuan Z."/>
            <person name="Ryder O.A."/>
            <person name="Leung F.C."/>
            <person name="Zhou Y."/>
            <person name="Cao J."/>
            <person name="Sun X."/>
            <person name="Fu Y."/>
            <person name="Fang X."/>
            <person name="Guo X."/>
            <person name="Wang B."/>
            <person name="Hou R."/>
            <person name="Shen F."/>
            <person name="Mu B."/>
            <person name="Ni P."/>
            <person name="Lin R."/>
            <person name="Qian W."/>
            <person name="Wang G."/>
            <person name="Yu C."/>
            <person name="Nie W."/>
            <person name="Wang J."/>
            <person name="Wu Z."/>
            <person name="Liang H."/>
            <person name="Min J."/>
            <person name="Wu Q."/>
            <person name="Cheng S."/>
            <person name="Ruan J."/>
            <person name="Wang M."/>
            <person name="Shi Z."/>
            <person name="Wen M."/>
            <person name="Liu B."/>
            <person name="Ren X."/>
            <person name="Zheng H."/>
            <person name="Dong D."/>
            <person name="Cook K."/>
            <person name="Shan G."/>
            <person name="Zhang H."/>
            <person name="Kosiol C."/>
            <person name="Xie X."/>
            <person name="Lu Z."/>
            <person name="Zheng H."/>
            <person name="Li Y."/>
            <person name="Steiner C.C."/>
            <person name="Lam T.T."/>
            <person name="Lin S."/>
            <person name="Zhang Q."/>
            <person name="Li G."/>
            <person name="Tian J."/>
            <person name="Gong T."/>
            <person name="Liu H."/>
            <person name="Zhang D."/>
            <person name="Fang L."/>
            <person name="Ye C."/>
            <person name="Zhang J."/>
            <person name="Hu W."/>
            <person name="Xu A."/>
            <person name="Ren Y."/>
            <person name="Zhang G."/>
            <person name="Bruford M.W."/>
            <person name="Li Q."/>
            <person name="Ma L."/>
            <person name="Guo Y."/>
            <person name="An N."/>
            <person name="Hu Y."/>
            <person name="Zheng Y."/>
            <person name="Shi Y."/>
            <person name="Li Z."/>
            <person name="Liu Q."/>
            <person name="Chen Y."/>
            <person name="Zhao J."/>
            <person name="Qu N."/>
            <person name="Zhao S."/>
            <person name="Tian F."/>
            <person name="Wang X."/>
            <person name="Wang H."/>
            <person name="Xu L."/>
            <person name="Liu X."/>
            <person name="Vinar T."/>
            <person name="Wang Y."/>
            <person name="Lam T.W."/>
            <person name="Yiu S.M."/>
            <person name="Liu S."/>
            <person name="Zhang H."/>
            <person name="Li D."/>
            <person name="Huang Y."/>
            <person name="Wang X."/>
            <person name="Yang G."/>
            <person name="Jiang Z."/>
            <person name="Wang J."/>
            <person name="Qin N."/>
            <person name="Li L."/>
            <person name="Li J."/>
            <person name="Bolund L."/>
            <person name="Kristiansen K."/>
            <person name="Wong G.K."/>
            <person name="Olson M."/>
            <person name="Zhang X."/>
            <person name="Li S."/>
            <person name="Yang H."/>
            <person name="Wang J."/>
            <person name="Wang J."/>
        </authorList>
    </citation>
    <scope>NUCLEOTIDE SEQUENCE [LARGE SCALE GENOMIC DNA]</scope>
</reference>
<dbReference type="GO" id="GO:0005524">
    <property type="term" value="F:ATP binding"/>
    <property type="evidence" value="ECO:0007669"/>
    <property type="project" value="UniProtKB-KW"/>
</dbReference>
<keyword evidence="4" id="KW-0418">Kinase</keyword>
<reference evidence="8" key="2">
    <citation type="submission" date="2025-08" db="UniProtKB">
        <authorList>
            <consortium name="Ensembl"/>
        </authorList>
    </citation>
    <scope>IDENTIFICATION</scope>
</reference>
<dbReference type="GO" id="GO:0030336">
    <property type="term" value="P:negative regulation of cell migration"/>
    <property type="evidence" value="ECO:0007669"/>
    <property type="project" value="TreeGrafter"/>
</dbReference>
<dbReference type="HOGENOM" id="CLU_000288_63_23_1"/>
<evidence type="ECO:0000256" key="3">
    <source>
        <dbReference type="ARBA" id="ARBA00022741"/>
    </source>
</evidence>
<keyword evidence="6" id="KW-0175">Coiled coil</keyword>
<dbReference type="PROSITE" id="PS50011">
    <property type="entry name" value="PROTEIN_KINASE_DOM"/>
    <property type="match status" value="1"/>
</dbReference>
<dbReference type="InterPro" id="IPR011009">
    <property type="entry name" value="Kinase-like_dom_sf"/>
</dbReference>
<protein>
    <recommendedName>
        <fullName evidence="7">Protein kinase domain-containing protein</fullName>
    </recommendedName>
</protein>
<name>G1KZN2_AILME</name>
<sequence length="114" mass="12614">YNHLDADPEALLTTLEHIGKGPFGDVFKAIDNRTQQVVAIKITDLEEAEDETEDIQQEITVLSQCDTEGRGLTTELPRHPSKETSYLTELIVHCKRWKAEGGSDDGIDSEGSDS</sequence>
<evidence type="ECO:0000313" key="8">
    <source>
        <dbReference type="Ensembl" id="ENSAMEP00000000080.2"/>
    </source>
</evidence>
<evidence type="ECO:0000256" key="1">
    <source>
        <dbReference type="ARBA" id="ARBA00008874"/>
    </source>
</evidence>
<evidence type="ECO:0000256" key="2">
    <source>
        <dbReference type="ARBA" id="ARBA00022527"/>
    </source>
</evidence>
<keyword evidence="9" id="KW-1185">Reference proteome</keyword>
<evidence type="ECO:0000256" key="5">
    <source>
        <dbReference type="ARBA" id="ARBA00022840"/>
    </source>
</evidence>
<dbReference type="GO" id="GO:0005794">
    <property type="term" value="C:Golgi apparatus"/>
    <property type="evidence" value="ECO:0007669"/>
    <property type="project" value="TreeGrafter"/>
</dbReference>
<keyword evidence="2" id="KW-0723">Serine/threonine-protein kinase</keyword>
<proteinExistence type="inferred from homology"/>
<evidence type="ECO:0000259" key="7">
    <source>
        <dbReference type="PROSITE" id="PS50011"/>
    </source>
</evidence>
<dbReference type="Gene3D" id="3.30.200.20">
    <property type="entry name" value="Phosphorylase Kinase, domain 1"/>
    <property type="match status" value="1"/>
</dbReference>
<feature type="coiled-coil region" evidence="6">
    <location>
        <begin position="38"/>
        <end position="65"/>
    </location>
</feature>
<dbReference type="Proteomes" id="UP000008912">
    <property type="component" value="Unassembled WGS sequence"/>
</dbReference>
<dbReference type="STRING" id="9646.ENSAMEP00000000080"/>
<accession>G1KZN2</accession>
<dbReference type="PANTHER" id="PTHR48012:SF7">
    <property type="entry name" value="SERINE_THREONINE-PROTEIN KINASE 26"/>
    <property type="match status" value="1"/>
</dbReference>
<dbReference type="Pfam" id="PF00069">
    <property type="entry name" value="Pkinase"/>
    <property type="match status" value="1"/>
</dbReference>
<dbReference type="SUPFAM" id="SSF56112">
    <property type="entry name" value="Protein kinase-like (PK-like)"/>
    <property type="match status" value="1"/>
</dbReference>
<evidence type="ECO:0000313" key="9">
    <source>
        <dbReference type="Proteomes" id="UP000008912"/>
    </source>
</evidence>
<reference evidence="8" key="3">
    <citation type="submission" date="2025-09" db="UniProtKB">
        <authorList>
            <consortium name="Ensembl"/>
        </authorList>
    </citation>
    <scope>IDENTIFICATION</scope>
</reference>
<dbReference type="InterPro" id="IPR050629">
    <property type="entry name" value="STE20/SPS1-PAK"/>
</dbReference>
<keyword evidence="5" id="KW-0067">ATP-binding</keyword>
<dbReference type="GO" id="GO:0004674">
    <property type="term" value="F:protein serine/threonine kinase activity"/>
    <property type="evidence" value="ECO:0007669"/>
    <property type="project" value="UniProtKB-KW"/>
</dbReference>
<dbReference type="InParanoid" id="G1KZN2"/>
<dbReference type="AlphaFoldDB" id="G1KZN2"/>
<organism evidence="8 9">
    <name type="scientific">Ailuropoda melanoleuca</name>
    <name type="common">Giant panda</name>
    <dbReference type="NCBI Taxonomy" id="9646"/>
    <lineage>
        <taxon>Eukaryota</taxon>
        <taxon>Metazoa</taxon>
        <taxon>Chordata</taxon>
        <taxon>Craniata</taxon>
        <taxon>Vertebrata</taxon>
        <taxon>Euteleostomi</taxon>
        <taxon>Mammalia</taxon>
        <taxon>Eutheria</taxon>
        <taxon>Laurasiatheria</taxon>
        <taxon>Carnivora</taxon>
        <taxon>Caniformia</taxon>
        <taxon>Ursidae</taxon>
        <taxon>Ailuropoda</taxon>
    </lineage>
</organism>
<dbReference type="eggNOG" id="KOG0201">
    <property type="taxonomic scope" value="Eukaryota"/>
</dbReference>
<comment type="similarity">
    <text evidence="1">Belongs to the protein kinase superfamily. STE Ser/Thr protein kinase family. STE20 subfamily.</text>
</comment>
<dbReference type="PANTHER" id="PTHR48012">
    <property type="entry name" value="STERILE20-LIKE KINASE, ISOFORM B-RELATED"/>
    <property type="match status" value="1"/>
</dbReference>
<evidence type="ECO:0000256" key="4">
    <source>
        <dbReference type="ARBA" id="ARBA00022777"/>
    </source>
</evidence>
<dbReference type="InterPro" id="IPR000719">
    <property type="entry name" value="Prot_kinase_dom"/>
</dbReference>
<dbReference type="Ensembl" id="ENSAMET00000000082.2">
    <property type="protein sequence ID" value="ENSAMEP00000000080.2"/>
    <property type="gene ID" value="ENSAMEG00000000080.2"/>
</dbReference>
<keyword evidence="3" id="KW-0547">Nucleotide-binding</keyword>